<keyword evidence="5 10" id="KW-0031">Aminopeptidase</keyword>
<keyword evidence="7" id="KW-0479">Metal-binding</keyword>
<comment type="cofactor">
    <cofactor evidence="3">
        <name>Zn(2+)</name>
        <dbReference type="ChEBI" id="CHEBI:29105"/>
    </cofactor>
</comment>
<evidence type="ECO:0000313" key="10">
    <source>
        <dbReference type="EMBL" id="SFL15528.1"/>
    </source>
</evidence>
<evidence type="ECO:0000256" key="3">
    <source>
        <dbReference type="ARBA" id="ARBA00001947"/>
    </source>
</evidence>
<dbReference type="SUPFAM" id="SSF144052">
    <property type="entry name" value="Thermophilic metalloprotease-like"/>
    <property type="match status" value="1"/>
</dbReference>
<dbReference type="PANTHER" id="PTHR34448:SF1">
    <property type="entry name" value="BLL6088 PROTEIN"/>
    <property type="match status" value="1"/>
</dbReference>
<dbReference type="Proteomes" id="UP000199006">
    <property type="component" value="Unassembled WGS sequence"/>
</dbReference>
<evidence type="ECO:0000256" key="6">
    <source>
        <dbReference type="ARBA" id="ARBA00022670"/>
    </source>
</evidence>
<reference evidence="10 11" key="1">
    <citation type="submission" date="2016-10" db="EMBL/GenBank/DDBJ databases">
        <authorList>
            <person name="de Groot N.N."/>
        </authorList>
    </citation>
    <scope>NUCLEOTIDE SEQUENCE [LARGE SCALE GENOMIC DNA]</scope>
    <source>
        <strain evidence="10 11">ATCC 51327</strain>
    </source>
</reference>
<dbReference type="STRING" id="29563.SAMN02983006_00341"/>
<evidence type="ECO:0000256" key="5">
    <source>
        <dbReference type="ARBA" id="ARBA00022438"/>
    </source>
</evidence>
<dbReference type="EMBL" id="FOTI01000002">
    <property type="protein sequence ID" value="SFL15528.1"/>
    <property type="molecule type" value="Genomic_DNA"/>
</dbReference>
<comment type="cofactor">
    <cofactor evidence="1">
        <name>Co(2+)</name>
        <dbReference type="ChEBI" id="CHEBI:48828"/>
    </cofactor>
</comment>
<gene>
    <name evidence="10" type="ORF">SAMN02983006_00341</name>
</gene>
<dbReference type="Gene3D" id="3.40.1830.10">
    <property type="entry name" value="Thermophilic metalloprotease (M29)"/>
    <property type="match status" value="1"/>
</dbReference>
<name>A0A1I4FC69_9FIRM</name>
<keyword evidence="11" id="KW-1185">Reference proteome</keyword>
<keyword evidence="8" id="KW-0378">Hydrolase</keyword>
<dbReference type="AlphaFoldDB" id="A0A1I4FC69"/>
<protein>
    <submittedName>
        <fullName evidence="10">Leucyl aminopeptidase (Aminopeptidase T)</fullName>
    </submittedName>
</protein>
<evidence type="ECO:0000256" key="2">
    <source>
        <dbReference type="ARBA" id="ARBA00001946"/>
    </source>
</evidence>
<keyword evidence="9" id="KW-0482">Metalloprotease</keyword>
<accession>A0A1I4FC69</accession>
<keyword evidence="6" id="KW-0645">Protease</keyword>
<dbReference type="GO" id="GO:0004177">
    <property type="term" value="F:aminopeptidase activity"/>
    <property type="evidence" value="ECO:0007669"/>
    <property type="project" value="UniProtKB-KW"/>
</dbReference>
<dbReference type="GO" id="GO:0008237">
    <property type="term" value="F:metallopeptidase activity"/>
    <property type="evidence" value="ECO:0007669"/>
    <property type="project" value="UniProtKB-KW"/>
</dbReference>
<dbReference type="RefSeq" id="WP_089858655.1">
    <property type="nucleotide sequence ID" value="NZ_FOTI01000002.1"/>
</dbReference>
<proteinExistence type="inferred from homology"/>
<dbReference type="OrthoDB" id="9803993at2"/>
<evidence type="ECO:0000256" key="7">
    <source>
        <dbReference type="ARBA" id="ARBA00022723"/>
    </source>
</evidence>
<dbReference type="GO" id="GO:0046872">
    <property type="term" value="F:metal ion binding"/>
    <property type="evidence" value="ECO:0007669"/>
    <property type="project" value="UniProtKB-KW"/>
</dbReference>
<dbReference type="GO" id="GO:0006508">
    <property type="term" value="P:proteolysis"/>
    <property type="evidence" value="ECO:0007669"/>
    <property type="project" value="UniProtKB-KW"/>
</dbReference>
<dbReference type="PANTHER" id="PTHR34448">
    <property type="entry name" value="AMINOPEPTIDASE"/>
    <property type="match status" value="1"/>
</dbReference>
<dbReference type="InterPro" id="IPR052170">
    <property type="entry name" value="M29_Exopeptidase"/>
</dbReference>
<evidence type="ECO:0000256" key="4">
    <source>
        <dbReference type="ARBA" id="ARBA00008236"/>
    </source>
</evidence>
<evidence type="ECO:0000256" key="8">
    <source>
        <dbReference type="ARBA" id="ARBA00022801"/>
    </source>
</evidence>
<sequence>MIEEKIKKYAKLLTNYSLQVKDGSEVLIQGEDVSLPLIKAVYQEVLKGGHPLVITKFAEQEELFFRSASRQQLEYVSPFDEFLMKNIDCYLRILGHNNTKSLAGIDPEKIKLRSLAQKNISKLMNDRAAAGDLNWNICQFPTQSDAQEAGMSFFDYQEFVYQACHLDRNDPVAYWQEFGQEMKRIAAILNKKTDFHFVAEGTDLYCKTSGRIWTVDQGKENYPGGEIFTGPVEDSVHGKIRFSYPGIYSGQEVEDIKLEFAAGKVISAEASQGEDLLNSLLEADRGARFVGEIAVGCNQGIQRFTRNMLFDEKMGGTIHLALGMSYPETLGKNESTIHWDMLCDMKNGGKIYADDELIYEDGKFII</sequence>
<organism evidence="10 11">
    <name type="scientific">Halanaerobium salsuginis</name>
    <dbReference type="NCBI Taxonomy" id="29563"/>
    <lineage>
        <taxon>Bacteria</taxon>
        <taxon>Bacillati</taxon>
        <taxon>Bacillota</taxon>
        <taxon>Clostridia</taxon>
        <taxon>Halanaerobiales</taxon>
        <taxon>Halanaerobiaceae</taxon>
        <taxon>Halanaerobium</taxon>
    </lineage>
</organism>
<evidence type="ECO:0000256" key="1">
    <source>
        <dbReference type="ARBA" id="ARBA00001941"/>
    </source>
</evidence>
<comment type="cofactor">
    <cofactor evidence="2">
        <name>Mg(2+)</name>
        <dbReference type="ChEBI" id="CHEBI:18420"/>
    </cofactor>
</comment>
<dbReference type="InterPro" id="IPR035097">
    <property type="entry name" value="M29_N-terminal"/>
</dbReference>
<comment type="similarity">
    <text evidence="4">Belongs to the peptidase M29 family.</text>
</comment>
<dbReference type="Pfam" id="PF02073">
    <property type="entry name" value="Peptidase_M29"/>
    <property type="match status" value="1"/>
</dbReference>
<evidence type="ECO:0000313" key="11">
    <source>
        <dbReference type="Proteomes" id="UP000199006"/>
    </source>
</evidence>
<dbReference type="InterPro" id="IPR000787">
    <property type="entry name" value="Peptidase_M29"/>
</dbReference>
<evidence type="ECO:0000256" key="9">
    <source>
        <dbReference type="ARBA" id="ARBA00023049"/>
    </source>
</evidence>